<accession>A0A7W5F732</accession>
<organism evidence="2 3">
    <name type="scientific">Nocardioides albus</name>
    <dbReference type="NCBI Taxonomy" id="1841"/>
    <lineage>
        <taxon>Bacteria</taxon>
        <taxon>Bacillati</taxon>
        <taxon>Actinomycetota</taxon>
        <taxon>Actinomycetes</taxon>
        <taxon>Propionibacteriales</taxon>
        <taxon>Nocardioidaceae</taxon>
        <taxon>Nocardioides</taxon>
    </lineage>
</organism>
<dbReference type="InterPro" id="IPR029058">
    <property type="entry name" value="AB_hydrolase_fold"/>
</dbReference>
<keyword evidence="3" id="KW-1185">Reference proteome</keyword>
<protein>
    <submittedName>
        <fullName evidence="2">Pimeloyl-ACP methyl ester carboxylesterase</fullName>
    </submittedName>
</protein>
<reference evidence="2 3" key="1">
    <citation type="submission" date="2020-08" db="EMBL/GenBank/DDBJ databases">
        <title>Genomic Encyclopedia of Type Strains, Phase III (KMG-III): the genomes of soil and plant-associated and newly described type strains.</title>
        <authorList>
            <person name="Whitman W."/>
        </authorList>
    </citation>
    <scope>NUCLEOTIDE SEQUENCE [LARGE SCALE GENOMIC DNA]</scope>
    <source>
        <strain evidence="2 3">CECT 3302</strain>
    </source>
</reference>
<comment type="caution">
    <text evidence="2">The sequence shown here is derived from an EMBL/GenBank/DDBJ whole genome shotgun (WGS) entry which is preliminary data.</text>
</comment>
<dbReference type="RefSeq" id="WP_183541628.1">
    <property type="nucleotide sequence ID" value="NZ_BMQT01000001.1"/>
</dbReference>
<sequence>MGELTLAVNGIELCVETFGSPADPPILLVGGMSASMDYWEDDFCQALAAGRRFVIRYDHRDTGRSTTWPPGEPGYTGRDMIADIPALLDAFGLDKGHVFGISMGGALAQCAAVLYPERVETLILNETSPAFDGVPDLPPIGEELADFFAKAAESTVPDPDDHEALVSMLVEDQRAFVPEGYDEVRMRAVVERVVRRTPDMRPSFANHQAMSDGEPVEATLADIAAPTLVIHGTRDPLFPIGHAEILARDIPDATLLVLDGVGHEPPPPSTWDKVIPAIIDHTS</sequence>
<evidence type="ECO:0000313" key="3">
    <source>
        <dbReference type="Proteomes" id="UP000577707"/>
    </source>
</evidence>
<dbReference type="InterPro" id="IPR000073">
    <property type="entry name" value="AB_hydrolase_1"/>
</dbReference>
<dbReference type="PANTHER" id="PTHR43433:SF5">
    <property type="entry name" value="AB HYDROLASE-1 DOMAIN-CONTAINING PROTEIN"/>
    <property type="match status" value="1"/>
</dbReference>
<gene>
    <name evidence="2" type="ORF">FHS12_000340</name>
</gene>
<dbReference type="Pfam" id="PF00561">
    <property type="entry name" value="Abhydrolase_1"/>
    <property type="match status" value="1"/>
</dbReference>
<dbReference type="EMBL" id="JACHXG010000001">
    <property type="protein sequence ID" value="MBB3087417.1"/>
    <property type="molecule type" value="Genomic_DNA"/>
</dbReference>
<dbReference type="GO" id="GO:0004806">
    <property type="term" value="F:triacylglycerol lipase activity"/>
    <property type="evidence" value="ECO:0007669"/>
    <property type="project" value="TreeGrafter"/>
</dbReference>
<dbReference type="SUPFAM" id="SSF53474">
    <property type="entry name" value="alpha/beta-Hydrolases"/>
    <property type="match status" value="1"/>
</dbReference>
<feature type="domain" description="AB hydrolase-1" evidence="1">
    <location>
        <begin position="24"/>
        <end position="264"/>
    </location>
</feature>
<dbReference type="InterPro" id="IPR050471">
    <property type="entry name" value="AB_hydrolase"/>
</dbReference>
<dbReference type="AlphaFoldDB" id="A0A7W5F732"/>
<dbReference type="PRINTS" id="PR00111">
    <property type="entry name" value="ABHYDROLASE"/>
</dbReference>
<proteinExistence type="predicted"/>
<dbReference type="Gene3D" id="3.40.50.1820">
    <property type="entry name" value="alpha/beta hydrolase"/>
    <property type="match status" value="1"/>
</dbReference>
<dbReference type="Proteomes" id="UP000577707">
    <property type="component" value="Unassembled WGS sequence"/>
</dbReference>
<dbReference type="GO" id="GO:0046503">
    <property type="term" value="P:glycerolipid catabolic process"/>
    <property type="evidence" value="ECO:0007669"/>
    <property type="project" value="TreeGrafter"/>
</dbReference>
<evidence type="ECO:0000313" key="2">
    <source>
        <dbReference type="EMBL" id="MBB3087417.1"/>
    </source>
</evidence>
<dbReference type="PANTHER" id="PTHR43433">
    <property type="entry name" value="HYDROLASE, ALPHA/BETA FOLD FAMILY PROTEIN"/>
    <property type="match status" value="1"/>
</dbReference>
<name>A0A7W5F732_9ACTN</name>
<evidence type="ECO:0000259" key="1">
    <source>
        <dbReference type="Pfam" id="PF00561"/>
    </source>
</evidence>